<dbReference type="EMBL" id="CP137310">
    <property type="protein sequence ID" value="WQF84568.1"/>
    <property type="molecule type" value="Genomic_DNA"/>
</dbReference>
<sequence length="406" mass="46298">MSGPAPALELTDVSVFSSDTEPGQVSSVMLQSDEEAATNGQLNDTERPLAPVISDEMRTDLARIEIHRLALGKDDLNISDAAFDVKVQSQLNYFPFWSTRRRQDPDVLQTAPGHMEDTYVGHHSWLASWFPHNPDHITIYFVLDTKRHSFSIPEAILVQNFEFFQVALRLKPSSMEWKEQIERKFEWGHKEAGAFGLLMSFLLTGTFPQHPDPDVRSAAGMIDDFIMAIRLSDYTGLRCHERFVRAVCLRVRQLLLEDRKALQPVHVGKLYNLAADKRYDFEELVKVFSQAAVKPWMHCWMAKSAKPTIVRSVAYDDHCGTDADEWRLVVKHYIHLVDHSEKFAVDVARQVRRTMEGSKRLNSVASATQDGANKTIHKLPESLDYVTYRDPLIPSEGKAKMQLFTI</sequence>
<keyword evidence="2" id="KW-1185">Reference proteome</keyword>
<dbReference type="GeneID" id="87946085"/>
<dbReference type="AlphaFoldDB" id="A0AAX4INK3"/>
<dbReference type="RefSeq" id="XP_062781792.1">
    <property type="nucleotide sequence ID" value="XM_062925741.1"/>
</dbReference>
<proteinExistence type="predicted"/>
<protein>
    <submittedName>
        <fullName evidence="1">Uncharacterized protein</fullName>
    </submittedName>
</protein>
<organism evidence="1 2">
    <name type="scientific">Colletotrichum destructivum</name>
    <dbReference type="NCBI Taxonomy" id="34406"/>
    <lineage>
        <taxon>Eukaryota</taxon>
        <taxon>Fungi</taxon>
        <taxon>Dikarya</taxon>
        <taxon>Ascomycota</taxon>
        <taxon>Pezizomycotina</taxon>
        <taxon>Sordariomycetes</taxon>
        <taxon>Hypocreomycetidae</taxon>
        <taxon>Glomerellales</taxon>
        <taxon>Glomerellaceae</taxon>
        <taxon>Colletotrichum</taxon>
        <taxon>Colletotrichum destructivum species complex</taxon>
    </lineage>
</organism>
<gene>
    <name evidence="1" type="ORF">CDEST_09582</name>
</gene>
<dbReference type="KEGG" id="cdet:87946085"/>
<dbReference type="Proteomes" id="UP001322277">
    <property type="component" value="Chromosome 6"/>
</dbReference>
<name>A0AAX4INK3_9PEZI</name>
<reference evidence="2" key="1">
    <citation type="journal article" date="2023" name="bioRxiv">
        <title>Complete genome of the Medicago anthracnose fungus, Colletotrichum destructivum, reveals a mini-chromosome-like region within a core chromosome.</title>
        <authorList>
            <person name="Lapalu N."/>
            <person name="Simon A."/>
            <person name="Lu A."/>
            <person name="Plaumann P.-L."/>
            <person name="Amselem J."/>
            <person name="Pigne S."/>
            <person name="Auger A."/>
            <person name="Koch C."/>
            <person name="Dallery J.-F."/>
            <person name="O'Connell R.J."/>
        </authorList>
    </citation>
    <scope>NUCLEOTIDE SEQUENCE [LARGE SCALE GENOMIC DNA]</scope>
    <source>
        <strain evidence="2">CBS 520.97</strain>
    </source>
</reference>
<evidence type="ECO:0000313" key="1">
    <source>
        <dbReference type="EMBL" id="WQF84568.1"/>
    </source>
</evidence>
<accession>A0AAX4INK3</accession>
<evidence type="ECO:0000313" key="2">
    <source>
        <dbReference type="Proteomes" id="UP001322277"/>
    </source>
</evidence>